<dbReference type="InterPro" id="IPR037232">
    <property type="entry name" value="NADH_quin_OxRdtase_su_C/D-like"/>
</dbReference>
<dbReference type="AlphaFoldDB" id="A0A6N6NRS1"/>
<dbReference type="Proteomes" id="UP000468668">
    <property type="component" value="Unassembled WGS sequence"/>
</dbReference>
<comment type="caution">
    <text evidence="3">The sequence shown here is derived from an EMBL/GenBank/DDBJ whole genome shotgun (WGS) entry which is preliminary data.</text>
</comment>
<feature type="compositionally biased region" description="Basic and acidic residues" evidence="1">
    <location>
        <begin position="249"/>
        <end position="284"/>
    </location>
</feature>
<evidence type="ECO:0000259" key="2">
    <source>
        <dbReference type="Pfam" id="PF00329"/>
    </source>
</evidence>
<sequence>MEFSSEFIPLKLDEVPSLSDRMKSEHARFVQILAVNTDAGVDLVYSFMMGDGALQNYEVKGVKKTDVVPSITGNFLAAFVFENEIHDLFGVTIEGIAIDFGGKFYQLAQSEPMTIISPAQKAAREKAAKAAEAKRARAAKVAETEYAADHPDAIKQMKQKVSGIDPAQMADFEERFAGTDPEKLARIKAAFAAKAAKAAEAEQSRKSKRETRAAELENLDPEKAAKVRAALERKKKAAEAKRAVGSSNVERDAEIEAKLAQLDPERAAKVRAALDAKARKETAERAANTGKDGE</sequence>
<feature type="compositionally biased region" description="Basic and acidic residues" evidence="1">
    <location>
        <begin position="200"/>
        <end position="242"/>
    </location>
</feature>
<dbReference type="InterPro" id="IPR001268">
    <property type="entry name" value="NADH_UbQ_OxRdtase_30kDa_su"/>
</dbReference>
<evidence type="ECO:0000256" key="1">
    <source>
        <dbReference type="SAM" id="MobiDB-lite"/>
    </source>
</evidence>
<feature type="region of interest" description="Disordered" evidence="1">
    <location>
        <begin position="200"/>
        <end position="294"/>
    </location>
</feature>
<organism evidence="3 4">
    <name type="scientific">Ellagibacter isourolithinifaciens</name>
    <dbReference type="NCBI Taxonomy" id="2137581"/>
    <lineage>
        <taxon>Bacteria</taxon>
        <taxon>Bacillati</taxon>
        <taxon>Actinomycetota</taxon>
        <taxon>Coriobacteriia</taxon>
        <taxon>Eggerthellales</taxon>
        <taxon>Eggerthellaceae</taxon>
        <taxon>Ellagibacter</taxon>
    </lineage>
</organism>
<gene>
    <name evidence="3" type="ORF">F8C90_00945</name>
</gene>
<keyword evidence="4" id="KW-1185">Reference proteome</keyword>
<name>A0A6N6NRS1_9ACTN</name>
<evidence type="ECO:0000313" key="4">
    <source>
        <dbReference type="Proteomes" id="UP000468668"/>
    </source>
</evidence>
<dbReference type="EMBL" id="WAJR01000001">
    <property type="protein sequence ID" value="KAB1642978.1"/>
    <property type="molecule type" value="Genomic_DNA"/>
</dbReference>
<feature type="domain" description="NADH:ubiquinone oxidoreductase 30kDa subunit" evidence="2">
    <location>
        <begin position="22"/>
        <end position="95"/>
    </location>
</feature>
<feature type="compositionally biased region" description="Low complexity" evidence="1">
    <location>
        <begin position="285"/>
        <end position="294"/>
    </location>
</feature>
<dbReference type="SUPFAM" id="SSF143243">
    <property type="entry name" value="Nqo5-like"/>
    <property type="match status" value="1"/>
</dbReference>
<protein>
    <submittedName>
        <fullName evidence="3">NADH-quinone oxidoreductase subunit C</fullName>
    </submittedName>
</protein>
<dbReference type="GeneID" id="98656969"/>
<accession>A0A6N6NRS1</accession>
<proteinExistence type="predicted"/>
<dbReference type="Pfam" id="PF00329">
    <property type="entry name" value="Complex1_30kDa"/>
    <property type="match status" value="1"/>
</dbReference>
<reference evidence="3 4" key="1">
    <citation type="submission" date="2019-09" db="EMBL/GenBank/DDBJ databases">
        <title>Whole genome shotgun sequencing (WGS) of Ellagibacter isourolithinifaciens DSM 104140(T) and Adlercreutzia muris DSM 29508(T).</title>
        <authorList>
            <person name="Stoll D.A."/>
            <person name="Danylec N."/>
            <person name="Huch M."/>
        </authorList>
    </citation>
    <scope>NUCLEOTIDE SEQUENCE [LARGE SCALE GENOMIC DNA]</scope>
    <source>
        <strain evidence="3 4">DSM 104140</strain>
    </source>
</reference>
<dbReference type="GO" id="GO:0008137">
    <property type="term" value="F:NADH dehydrogenase (ubiquinone) activity"/>
    <property type="evidence" value="ECO:0007669"/>
    <property type="project" value="InterPro"/>
</dbReference>
<dbReference type="Gene3D" id="3.30.460.80">
    <property type="entry name" value="NADH:ubiquinone oxidoreductase, 30kDa subunit"/>
    <property type="match status" value="1"/>
</dbReference>
<evidence type="ECO:0000313" key="3">
    <source>
        <dbReference type="EMBL" id="KAB1642978.1"/>
    </source>
</evidence>
<dbReference type="RefSeq" id="WP_158048565.1">
    <property type="nucleotide sequence ID" value="NZ_WAJR01000001.1"/>
</dbReference>
<dbReference type="OrthoDB" id="3178054at2"/>